<accession>A0A1G6VXK6</accession>
<keyword evidence="2 3" id="KW-0802">TPR repeat</keyword>
<gene>
    <name evidence="5" type="ORF">SAMN04488509_10410</name>
</gene>
<feature type="repeat" description="TPR" evidence="3">
    <location>
        <begin position="128"/>
        <end position="161"/>
    </location>
</feature>
<dbReference type="PROSITE" id="PS51257">
    <property type="entry name" value="PROKAR_LIPOPROTEIN"/>
    <property type="match status" value="1"/>
</dbReference>
<dbReference type="RefSeq" id="WP_176764086.1">
    <property type="nucleotide sequence ID" value="NZ_FNAG01000004.1"/>
</dbReference>
<feature type="chain" id="PRO_5011534534" evidence="4">
    <location>
        <begin position="33"/>
        <end position="282"/>
    </location>
</feature>
<feature type="signal peptide" evidence="4">
    <location>
        <begin position="1"/>
        <end position="32"/>
    </location>
</feature>
<feature type="repeat" description="TPR" evidence="3">
    <location>
        <begin position="233"/>
        <end position="266"/>
    </location>
</feature>
<evidence type="ECO:0000313" key="6">
    <source>
        <dbReference type="Proteomes" id="UP000199603"/>
    </source>
</evidence>
<dbReference type="SUPFAM" id="SSF48452">
    <property type="entry name" value="TPR-like"/>
    <property type="match status" value="1"/>
</dbReference>
<proteinExistence type="predicted"/>
<dbReference type="InterPro" id="IPR019734">
    <property type="entry name" value="TPR_rpt"/>
</dbReference>
<keyword evidence="1" id="KW-0677">Repeat</keyword>
<name>A0A1G6VXK6_9GAMM</name>
<dbReference type="EMBL" id="FNAG01000004">
    <property type="protein sequence ID" value="SDD58298.1"/>
    <property type="molecule type" value="Genomic_DNA"/>
</dbReference>
<evidence type="ECO:0000256" key="1">
    <source>
        <dbReference type="ARBA" id="ARBA00022737"/>
    </source>
</evidence>
<organism evidence="5 6">
    <name type="scientific">Aquimonas voraii</name>
    <dbReference type="NCBI Taxonomy" id="265719"/>
    <lineage>
        <taxon>Bacteria</taxon>
        <taxon>Pseudomonadati</taxon>
        <taxon>Pseudomonadota</taxon>
        <taxon>Gammaproteobacteria</taxon>
        <taxon>Lysobacterales</taxon>
        <taxon>Lysobacteraceae</taxon>
        <taxon>Aquimonas</taxon>
    </lineage>
</organism>
<keyword evidence="6" id="KW-1185">Reference proteome</keyword>
<evidence type="ECO:0000256" key="4">
    <source>
        <dbReference type="SAM" id="SignalP"/>
    </source>
</evidence>
<keyword evidence="4" id="KW-0732">Signal</keyword>
<dbReference type="PANTHER" id="PTHR44858:SF1">
    <property type="entry name" value="UDP-N-ACETYLGLUCOSAMINE--PEPTIDE N-ACETYLGLUCOSAMINYLTRANSFERASE SPINDLY-RELATED"/>
    <property type="match status" value="1"/>
</dbReference>
<dbReference type="Gene3D" id="1.25.40.10">
    <property type="entry name" value="Tetratricopeptide repeat domain"/>
    <property type="match status" value="2"/>
</dbReference>
<dbReference type="Proteomes" id="UP000199603">
    <property type="component" value="Unassembled WGS sequence"/>
</dbReference>
<evidence type="ECO:0000256" key="2">
    <source>
        <dbReference type="ARBA" id="ARBA00022803"/>
    </source>
</evidence>
<evidence type="ECO:0000256" key="3">
    <source>
        <dbReference type="PROSITE-ProRule" id="PRU00339"/>
    </source>
</evidence>
<dbReference type="STRING" id="265719.SAMN04488509_10410"/>
<dbReference type="AlphaFoldDB" id="A0A1G6VXK6"/>
<dbReference type="SMART" id="SM00028">
    <property type="entry name" value="TPR"/>
    <property type="match status" value="3"/>
</dbReference>
<dbReference type="InterPro" id="IPR011990">
    <property type="entry name" value="TPR-like_helical_dom_sf"/>
</dbReference>
<dbReference type="PANTHER" id="PTHR44858">
    <property type="entry name" value="TETRATRICOPEPTIDE REPEAT PROTEIN 6"/>
    <property type="match status" value="1"/>
</dbReference>
<reference evidence="5 6" key="1">
    <citation type="submission" date="2016-10" db="EMBL/GenBank/DDBJ databases">
        <authorList>
            <person name="de Groot N.N."/>
        </authorList>
    </citation>
    <scope>NUCLEOTIDE SEQUENCE [LARGE SCALE GENOMIC DNA]</scope>
    <source>
        <strain evidence="5 6">DSM 16957</strain>
    </source>
</reference>
<dbReference type="PROSITE" id="PS50005">
    <property type="entry name" value="TPR"/>
    <property type="match status" value="2"/>
</dbReference>
<dbReference type="Pfam" id="PF13181">
    <property type="entry name" value="TPR_8"/>
    <property type="match status" value="1"/>
</dbReference>
<sequence>MTTKSSLRLRSAVKALVRSIGLFALVLLSACAEPPPAPSAQDHARAALAQLDGGSLRGGVLERAVQELSVAQRIDANDPWVALASSELRLALGYRSGDAFRGRSYAPEAIAQADRLLQPALQADPPIARAYLTLARLQILRGQRRQAWETLNTAYRLQPEHHRPWLLRGVIALQMKDPQRAKIQLDEAERWADSDAAMIAVLRQRARMERVHGTPESELVQLRRIIEIDPDAAHAHGNLGAALLRMQRYEEAIDALERGLSIERYPLAESQLARAREALASR</sequence>
<dbReference type="InterPro" id="IPR050498">
    <property type="entry name" value="Ycf3"/>
</dbReference>
<evidence type="ECO:0000313" key="5">
    <source>
        <dbReference type="EMBL" id="SDD58298.1"/>
    </source>
</evidence>
<protein>
    <submittedName>
        <fullName evidence="5">Tetratricopeptide repeat-containing protein</fullName>
    </submittedName>
</protein>